<dbReference type="RefSeq" id="WP_308454465.1">
    <property type="nucleotide sequence ID" value="NZ_JAJEQR010000046.1"/>
</dbReference>
<proteinExistence type="predicted"/>
<dbReference type="SUPFAM" id="SSF51556">
    <property type="entry name" value="Metallo-dependent hydrolases"/>
    <property type="match status" value="1"/>
</dbReference>
<gene>
    <name evidence="1" type="ORF">LKD81_13400</name>
</gene>
<evidence type="ECO:0000313" key="2">
    <source>
        <dbReference type="Proteomes" id="UP001198182"/>
    </source>
</evidence>
<accession>A0AAE3EDL4</accession>
<dbReference type="EMBL" id="JAJEQR010000046">
    <property type="protein sequence ID" value="MCC2231980.1"/>
    <property type="molecule type" value="Genomic_DNA"/>
</dbReference>
<name>A0AAE3EDL4_9FIRM</name>
<dbReference type="InterPro" id="IPR046249">
    <property type="entry name" value="DUF6282"/>
</dbReference>
<sequence length="289" mass="32426">MGKVSLQGVIDMHVHTNPDLRKRAYDDFELMEAAIRVGARAIVIKTHQGTTQDRAYLCNRHNEIVHGGDNNFTMFGSITLNRVVGGINPKAVDSSLKLGAKVVWLPTQSAKNHMEKMHQDVSGCVEVTRDGKIVPELKDVFSLIRDHDAVLGTAHISPAESLIVVEAARDAGVKNIVITHPEWWIVGMTMEEQKRLVEDYDVILERCFAQNMGGGKYKSNLPDNLETIREIGYEHVMVDTDGGQTENPNWEIAMAEYMQYLIDHGVPEEQVYYMTKTIPSRLLGLEVQD</sequence>
<comment type="caution">
    <text evidence="1">The sequence shown here is derived from an EMBL/GenBank/DDBJ whole genome shotgun (WGS) entry which is preliminary data.</text>
</comment>
<evidence type="ECO:0000313" key="1">
    <source>
        <dbReference type="EMBL" id="MCC2231980.1"/>
    </source>
</evidence>
<keyword evidence="2" id="KW-1185">Reference proteome</keyword>
<dbReference type="AlphaFoldDB" id="A0AAE3EDL4"/>
<dbReference type="Pfam" id="PF19799">
    <property type="entry name" value="DUF6282"/>
    <property type="match status" value="1"/>
</dbReference>
<reference evidence="1" key="1">
    <citation type="submission" date="2021-10" db="EMBL/GenBank/DDBJ databases">
        <title>Anaerobic single-cell dispensing facilitates the cultivation of human gut bacteria.</title>
        <authorList>
            <person name="Afrizal A."/>
        </authorList>
    </citation>
    <scope>NUCLEOTIDE SEQUENCE</scope>
    <source>
        <strain evidence="1">CLA-AA-H215</strain>
    </source>
</reference>
<protein>
    <submittedName>
        <fullName evidence="1">DUF6282 family protein</fullName>
    </submittedName>
</protein>
<dbReference type="InterPro" id="IPR032466">
    <property type="entry name" value="Metal_Hydrolase"/>
</dbReference>
<organism evidence="1 2">
    <name type="scientific">Hominifimenecus microfluidus</name>
    <dbReference type="NCBI Taxonomy" id="2885348"/>
    <lineage>
        <taxon>Bacteria</taxon>
        <taxon>Bacillati</taxon>
        <taxon>Bacillota</taxon>
        <taxon>Clostridia</taxon>
        <taxon>Lachnospirales</taxon>
        <taxon>Lachnospiraceae</taxon>
        <taxon>Hominifimenecus</taxon>
    </lineage>
</organism>
<dbReference type="Proteomes" id="UP001198182">
    <property type="component" value="Unassembled WGS sequence"/>
</dbReference>